<name>A0A401RVA1_CHIPU</name>
<evidence type="ECO:0000313" key="2">
    <source>
        <dbReference type="Proteomes" id="UP000287033"/>
    </source>
</evidence>
<proteinExistence type="predicted"/>
<protein>
    <submittedName>
        <fullName evidence="1">Uncharacterized protein</fullName>
    </submittedName>
</protein>
<dbReference type="AlphaFoldDB" id="A0A401RVA1"/>
<dbReference type="Proteomes" id="UP000287033">
    <property type="component" value="Unassembled WGS sequence"/>
</dbReference>
<keyword evidence="2" id="KW-1185">Reference proteome</keyword>
<comment type="caution">
    <text evidence="1">The sequence shown here is derived from an EMBL/GenBank/DDBJ whole genome shotgun (WGS) entry which is preliminary data.</text>
</comment>
<gene>
    <name evidence="1" type="ORF">chiPu_0000460</name>
</gene>
<organism evidence="1 2">
    <name type="scientific">Chiloscyllium punctatum</name>
    <name type="common">Brownbanded bambooshark</name>
    <name type="synonym">Hemiscyllium punctatum</name>
    <dbReference type="NCBI Taxonomy" id="137246"/>
    <lineage>
        <taxon>Eukaryota</taxon>
        <taxon>Metazoa</taxon>
        <taxon>Chordata</taxon>
        <taxon>Craniata</taxon>
        <taxon>Vertebrata</taxon>
        <taxon>Chondrichthyes</taxon>
        <taxon>Elasmobranchii</taxon>
        <taxon>Galeomorphii</taxon>
        <taxon>Galeoidea</taxon>
        <taxon>Orectolobiformes</taxon>
        <taxon>Hemiscylliidae</taxon>
        <taxon>Chiloscyllium</taxon>
    </lineage>
</organism>
<accession>A0A401RVA1</accession>
<dbReference type="EMBL" id="BEZZ01000006">
    <property type="protein sequence ID" value="GCC22075.1"/>
    <property type="molecule type" value="Genomic_DNA"/>
</dbReference>
<sequence>MKRCVCGDEGVSVRVCEGLSANIIAGITDSVSLLISVSVISDSKGPSVNNHDAMCPVRMEGSVYHLFVVLAPEVTRGAPAKQPSAALCAYLLSDARLRTSARALLG</sequence>
<reference evidence="1 2" key="1">
    <citation type="journal article" date="2018" name="Nat. Ecol. Evol.">
        <title>Shark genomes provide insights into elasmobranch evolution and the origin of vertebrates.</title>
        <authorList>
            <person name="Hara Y"/>
            <person name="Yamaguchi K"/>
            <person name="Onimaru K"/>
            <person name="Kadota M"/>
            <person name="Koyanagi M"/>
            <person name="Keeley SD"/>
            <person name="Tatsumi K"/>
            <person name="Tanaka K"/>
            <person name="Motone F"/>
            <person name="Kageyama Y"/>
            <person name="Nozu R"/>
            <person name="Adachi N"/>
            <person name="Nishimura O"/>
            <person name="Nakagawa R"/>
            <person name="Tanegashima C"/>
            <person name="Kiyatake I"/>
            <person name="Matsumoto R"/>
            <person name="Murakumo K"/>
            <person name="Nishida K"/>
            <person name="Terakita A"/>
            <person name="Kuratani S"/>
            <person name="Sato K"/>
            <person name="Hyodo S Kuraku.S."/>
        </authorList>
    </citation>
    <scope>NUCLEOTIDE SEQUENCE [LARGE SCALE GENOMIC DNA]</scope>
</reference>
<evidence type="ECO:0000313" key="1">
    <source>
        <dbReference type="EMBL" id="GCC22075.1"/>
    </source>
</evidence>